<comment type="caution">
    <text evidence="2">The sequence shown here is derived from an EMBL/GenBank/DDBJ whole genome shotgun (WGS) entry which is preliminary data.</text>
</comment>
<dbReference type="CDD" id="cd06260">
    <property type="entry name" value="DUF820-like"/>
    <property type="match status" value="1"/>
</dbReference>
<dbReference type="RefSeq" id="WP_007310151.1">
    <property type="nucleotide sequence ID" value="NZ_AESD01000272.1"/>
</dbReference>
<dbReference type="InterPro" id="IPR011335">
    <property type="entry name" value="Restrct_endonuc-II-like"/>
</dbReference>
<reference evidence="2 3" key="1">
    <citation type="journal article" date="2011" name="Front. Microbiol.">
        <title>Two Strains of Crocosphaera watsonii with Highly Conserved Genomes are Distinguished by Strain-Specific Features.</title>
        <authorList>
            <person name="Bench S.R."/>
            <person name="Ilikchyan I.N."/>
            <person name="Tripp H.J."/>
            <person name="Zehr J.P."/>
        </authorList>
    </citation>
    <scope>NUCLEOTIDE SEQUENCE [LARGE SCALE GENOMIC DNA]</scope>
    <source>
        <strain evidence="2 3">WH 0003</strain>
    </source>
</reference>
<dbReference type="GeneID" id="88765545"/>
<dbReference type="SUPFAM" id="SSF52980">
    <property type="entry name" value="Restriction endonuclease-like"/>
    <property type="match status" value="1"/>
</dbReference>
<organism evidence="2 3">
    <name type="scientific">Crocosphaera watsonii WH 0003</name>
    <dbReference type="NCBI Taxonomy" id="423471"/>
    <lineage>
        <taxon>Bacteria</taxon>
        <taxon>Bacillati</taxon>
        <taxon>Cyanobacteriota</taxon>
        <taxon>Cyanophyceae</taxon>
        <taxon>Oscillatoriophycideae</taxon>
        <taxon>Chroococcales</taxon>
        <taxon>Aphanothecaceae</taxon>
        <taxon>Crocosphaera</taxon>
    </lineage>
</organism>
<dbReference type="PANTHER" id="PTHR34107:SF1">
    <property type="entry name" value="SLL0198 PROTEIN"/>
    <property type="match status" value="1"/>
</dbReference>
<dbReference type="PANTHER" id="PTHR34107">
    <property type="entry name" value="SLL0198 PROTEIN-RELATED"/>
    <property type="match status" value="1"/>
</dbReference>
<evidence type="ECO:0000313" key="2">
    <source>
        <dbReference type="EMBL" id="EHJ13527.1"/>
    </source>
</evidence>
<dbReference type="Gene3D" id="3.90.1570.10">
    <property type="entry name" value="tt1808, chain A"/>
    <property type="match status" value="1"/>
</dbReference>
<accession>G5J2R0</accession>
<dbReference type="InterPro" id="IPR008538">
    <property type="entry name" value="Uma2"/>
</dbReference>
<dbReference type="Pfam" id="PF05685">
    <property type="entry name" value="Uma2"/>
    <property type="match status" value="1"/>
</dbReference>
<protein>
    <recommendedName>
        <fullName evidence="1">Putative restriction endonuclease domain-containing protein</fullName>
    </recommendedName>
</protein>
<gene>
    <name evidence="2" type="ORF">CWATWH0003_1794</name>
</gene>
<dbReference type="Proteomes" id="UP000003477">
    <property type="component" value="Unassembled WGS sequence"/>
</dbReference>
<evidence type="ECO:0000259" key="1">
    <source>
        <dbReference type="Pfam" id="PF05685"/>
    </source>
</evidence>
<feature type="domain" description="Putative restriction endonuclease" evidence="1">
    <location>
        <begin position="11"/>
        <end position="176"/>
    </location>
</feature>
<sequence length="186" mass="21178">MVKTPSKPLILEEFLILPETKPGTEFIKGKIRQKPMPQGEHSLLQGELCETINFAAKRPQIARAFPELRCTFGGNSIIPDVSVFRWSRIPKTSAGKIANRFEIHPDWSIEILSPRQSSTRVLENLLYCSQYGTELGWLIDPGEESILGIFPEQKVQLFRGKQQLPILTGIDLQLTVEQIFNWLKFS</sequence>
<dbReference type="EMBL" id="AESD01000272">
    <property type="protein sequence ID" value="EHJ13527.1"/>
    <property type="molecule type" value="Genomic_DNA"/>
</dbReference>
<dbReference type="AlphaFoldDB" id="G5J2R0"/>
<name>G5J2R0_CROWT</name>
<evidence type="ECO:0000313" key="3">
    <source>
        <dbReference type="Proteomes" id="UP000003477"/>
    </source>
</evidence>
<dbReference type="InterPro" id="IPR012296">
    <property type="entry name" value="Nuclease_put_TT1808"/>
</dbReference>
<proteinExistence type="predicted"/>
<dbReference type="PATRIC" id="fig|423471.3.peg.1681"/>